<feature type="compositionally biased region" description="Polar residues" evidence="1">
    <location>
        <begin position="46"/>
        <end position="56"/>
    </location>
</feature>
<proteinExistence type="predicted"/>
<feature type="transmembrane region" description="Helical" evidence="2">
    <location>
        <begin position="131"/>
        <end position="151"/>
    </location>
</feature>
<feature type="transmembrane region" description="Helical" evidence="2">
    <location>
        <begin position="163"/>
        <end position="183"/>
    </location>
</feature>
<evidence type="ECO:0000313" key="3">
    <source>
        <dbReference type="EMBL" id="EJK65646.1"/>
    </source>
</evidence>
<feature type="compositionally biased region" description="Basic residues" evidence="1">
    <location>
        <begin position="59"/>
        <end position="69"/>
    </location>
</feature>
<keyword evidence="2" id="KW-0812">Transmembrane</keyword>
<keyword evidence="2" id="KW-0472">Membrane</keyword>
<keyword evidence="2" id="KW-1133">Transmembrane helix</keyword>
<organism evidence="3 4">
    <name type="scientific">Thalassiosira oceanica</name>
    <name type="common">Marine diatom</name>
    <dbReference type="NCBI Taxonomy" id="159749"/>
    <lineage>
        <taxon>Eukaryota</taxon>
        <taxon>Sar</taxon>
        <taxon>Stramenopiles</taxon>
        <taxon>Ochrophyta</taxon>
        <taxon>Bacillariophyta</taxon>
        <taxon>Coscinodiscophyceae</taxon>
        <taxon>Thalassiosirophycidae</taxon>
        <taxon>Thalassiosirales</taxon>
        <taxon>Thalassiosiraceae</taxon>
        <taxon>Thalassiosira</taxon>
    </lineage>
</organism>
<evidence type="ECO:0000256" key="1">
    <source>
        <dbReference type="SAM" id="MobiDB-lite"/>
    </source>
</evidence>
<gene>
    <name evidence="3" type="ORF">THAOC_13474</name>
</gene>
<feature type="region of interest" description="Disordered" evidence="1">
    <location>
        <begin position="1"/>
        <end position="78"/>
    </location>
</feature>
<dbReference type="AlphaFoldDB" id="K0SXE2"/>
<feature type="compositionally biased region" description="Polar residues" evidence="1">
    <location>
        <begin position="1"/>
        <end position="10"/>
    </location>
</feature>
<feature type="transmembrane region" description="Helical" evidence="2">
    <location>
        <begin position="203"/>
        <end position="231"/>
    </location>
</feature>
<feature type="region of interest" description="Disordered" evidence="1">
    <location>
        <begin position="246"/>
        <end position="280"/>
    </location>
</feature>
<dbReference type="Proteomes" id="UP000266841">
    <property type="component" value="Unassembled WGS sequence"/>
</dbReference>
<comment type="caution">
    <text evidence="3">The sequence shown here is derived from an EMBL/GenBank/DDBJ whole genome shotgun (WGS) entry which is preliminary data.</text>
</comment>
<protein>
    <submittedName>
        <fullName evidence="3">Uncharacterized protein</fullName>
    </submittedName>
</protein>
<dbReference type="eggNOG" id="ENOG502QYED">
    <property type="taxonomic scope" value="Eukaryota"/>
</dbReference>
<feature type="compositionally biased region" description="Pro residues" evidence="1">
    <location>
        <begin position="33"/>
        <end position="44"/>
    </location>
</feature>
<evidence type="ECO:0000313" key="4">
    <source>
        <dbReference type="Proteomes" id="UP000266841"/>
    </source>
</evidence>
<feature type="compositionally biased region" description="Basic and acidic residues" evidence="1">
    <location>
        <begin position="20"/>
        <end position="32"/>
    </location>
</feature>
<accession>K0SXE2</accession>
<dbReference type="OrthoDB" id="48560at2759"/>
<evidence type="ECO:0000256" key="2">
    <source>
        <dbReference type="SAM" id="Phobius"/>
    </source>
</evidence>
<feature type="compositionally biased region" description="Basic and acidic residues" evidence="1">
    <location>
        <begin position="256"/>
        <end position="273"/>
    </location>
</feature>
<sequence>MKPGQNNAETTPLLGTIEDGDGRAKGTAESRPPRPLHPPPPPPSIDESSQSQGATTKSSKSKRRKKRQKSVQAKIKEQLQKRIEGPQRSICHVTFNLIRIVAVVANFMMLAQQLLPLVLLKEESTLLQNAVRAYMIIFCVSFIVLELRIPLLSRIAMPNSNWILKGFMYSFIGLIGMEQDLALKVEDIAAGTSSLLNPDYGTMIATLFLTLTTWIMIGIGAVYTLMGLLCMQSWYENMEKKHRERVREWKKKKKKERDDAKKKRDMEQQEERAGWFADEV</sequence>
<keyword evidence="4" id="KW-1185">Reference proteome</keyword>
<dbReference type="EMBL" id="AGNL01015610">
    <property type="protein sequence ID" value="EJK65646.1"/>
    <property type="molecule type" value="Genomic_DNA"/>
</dbReference>
<reference evidence="3 4" key="1">
    <citation type="journal article" date="2012" name="Genome Biol.">
        <title>Genome and low-iron response of an oceanic diatom adapted to chronic iron limitation.</title>
        <authorList>
            <person name="Lommer M."/>
            <person name="Specht M."/>
            <person name="Roy A.S."/>
            <person name="Kraemer L."/>
            <person name="Andreson R."/>
            <person name="Gutowska M.A."/>
            <person name="Wolf J."/>
            <person name="Bergner S.V."/>
            <person name="Schilhabel M.B."/>
            <person name="Klostermeier U.C."/>
            <person name="Beiko R.G."/>
            <person name="Rosenstiel P."/>
            <person name="Hippler M."/>
            <person name="Laroche J."/>
        </authorList>
    </citation>
    <scope>NUCLEOTIDE SEQUENCE [LARGE SCALE GENOMIC DNA]</scope>
    <source>
        <strain evidence="3 4">CCMP1005</strain>
    </source>
</reference>
<dbReference type="OMA" id="WIMIGIG"/>
<feature type="transmembrane region" description="Helical" evidence="2">
    <location>
        <begin position="90"/>
        <end position="111"/>
    </location>
</feature>
<name>K0SXE2_THAOC</name>